<dbReference type="Proteomes" id="UP000004754">
    <property type="component" value="Unassembled WGS sequence"/>
</dbReference>
<dbReference type="PANTHER" id="PTHR42886:SF29">
    <property type="entry name" value="PUMMELIG, ISOFORM A"/>
    <property type="match status" value="1"/>
</dbReference>
<dbReference type="eggNOG" id="COG1073">
    <property type="taxonomic scope" value="Bacteria"/>
</dbReference>
<dbReference type="Pfam" id="PF12697">
    <property type="entry name" value="Abhydrolase_6"/>
    <property type="match status" value="1"/>
</dbReference>
<keyword evidence="3" id="KW-1185">Reference proteome</keyword>
<evidence type="ECO:0000313" key="2">
    <source>
        <dbReference type="EMBL" id="EFV01975.1"/>
    </source>
</evidence>
<dbReference type="InterPro" id="IPR029058">
    <property type="entry name" value="AB_hydrolase_fold"/>
</dbReference>
<organism evidence="2 3">
    <name type="scientific">Pseudoramibacter alactolyticus ATCC 23263</name>
    <dbReference type="NCBI Taxonomy" id="887929"/>
    <lineage>
        <taxon>Bacteria</taxon>
        <taxon>Bacillati</taxon>
        <taxon>Bacillota</taxon>
        <taxon>Clostridia</taxon>
        <taxon>Eubacteriales</taxon>
        <taxon>Eubacteriaceae</taxon>
        <taxon>Pseudoramibacter</taxon>
    </lineage>
</organism>
<dbReference type="PANTHER" id="PTHR42886">
    <property type="entry name" value="RE40534P-RELATED"/>
    <property type="match status" value="1"/>
</dbReference>
<protein>
    <recommendedName>
        <fullName evidence="1">AB hydrolase-1 domain-containing protein</fullName>
    </recommendedName>
</protein>
<dbReference type="InterPro" id="IPR000073">
    <property type="entry name" value="AB_hydrolase_1"/>
</dbReference>
<dbReference type="Gene3D" id="3.40.50.1820">
    <property type="entry name" value="alpha/beta hydrolase"/>
    <property type="match status" value="1"/>
</dbReference>
<name>E6MH85_9FIRM</name>
<feature type="domain" description="AB hydrolase-1" evidence="1">
    <location>
        <begin position="38"/>
        <end position="253"/>
    </location>
</feature>
<dbReference type="OrthoDB" id="9780269at2"/>
<dbReference type="AlphaFoldDB" id="E6MH85"/>
<gene>
    <name evidence="2" type="ORF">HMP0721_1370</name>
</gene>
<accession>E6MH85</accession>
<dbReference type="SUPFAM" id="SSF53474">
    <property type="entry name" value="alpha/beta-Hydrolases"/>
    <property type="match status" value="1"/>
</dbReference>
<dbReference type="HOGENOM" id="CLU_1057125_0_0_9"/>
<reference evidence="2 3" key="1">
    <citation type="submission" date="2010-12" db="EMBL/GenBank/DDBJ databases">
        <authorList>
            <person name="Muzny D."/>
            <person name="Qin X."/>
            <person name="Deng J."/>
            <person name="Jiang H."/>
            <person name="Liu Y."/>
            <person name="Qu J."/>
            <person name="Song X.-Z."/>
            <person name="Zhang L."/>
            <person name="Thornton R."/>
            <person name="Coyle M."/>
            <person name="Francisco L."/>
            <person name="Jackson L."/>
            <person name="Javaid M."/>
            <person name="Korchina V."/>
            <person name="Kovar C."/>
            <person name="Mata R."/>
            <person name="Mathew T."/>
            <person name="Ngo R."/>
            <person name="Nguyen L."/>
            <person name="Nguyen N."/>
            <person name="Okwuonu G."/>
            <person name="Ongeri F."/>
            <person name="Pham C."/>
            <person name="Simmons D."/>
            <person name="Wilczek-Boney K."/>
            <person name="Hale W."/>
            <person name="Jakkamsetti A."/>
            <person name="Pham P."/>
            <person name="Ruth R."/>
            <person name="San Lucas F."/>
            <person name="Warren J."/>
            <person name="Zhang J."/>
            <person name="Zhao Z."/>
            <person name="Zhou C."/>
            <person name="Zhu D."/>
            <person name="Lee S."/>
            <person name="Bess C."/>
            <person name="Blankenburg K."/>
            <person name="Forbes L."/>
            <person name="Fu Q."/>
            <person name="Gubbala S."/>
            <person name="Hirani K."/>
            <person name="Jayaseelan J.C."/>
            <person name="Lara F."/>
            <person name="Munidasa M."/>
            <person name="Palculict T."/>
            <person name="Patil S."/>
            <person name="Pu L.-L."/>
            <person name="Saada N."/>
            <person name="Tang L."/>
            <person name="Weissenberger G."/>
            <person name="Zhu Y."/>
            <person name="Hemphill L."/>
            <person name="Shang Y."/>
            <person name="Youmans B."/>
            <person name="Ayvaz T."/>
            <person name="Ross M."/>
            <person name="Santibanez J."/>
            <person name="Aqrawi P."/>
            <person name="Gross S."/>
            <person name="Joshi V."/>
            <person name="Fowler G."/>
            <person name="Nazareth L."/>
            <person name="Reid J."/>
            <person name="Worley K."/>
            <person name="Petrosino J."/>
            <person name="Highlander S."/>
            <person name="Gibbs R."/>
        </authorList>
    </citation>
    <scope>NUCLEOTIDE SEQUENCE [LARGE SCALE GENOMIC DNA]</scope>
    <source>
        <strain evidence="2 3">ATCC 23263</strain>
    </source>
</reference>
<sequence length="263" mass="28097">MRLPTGKEPPMQPIHIAKAGGAVVPAICDVPEGAGQIVIMVHGFESSKACATGQLLFRRMVPAGLGVIAYDQPGHGRAEARREPLTLSACFESLAAVENAAAKRFPRARPVYFASSFGAYVALLYVSLRPHLGRRLFVRCGAVNMPALLLGPARDPAARALLDSQGYLQPNLGIGDPVKVPARMFADLAAHDLFKRFRPGETAVRMVHGEADPVVPVAAARAFAARFDLPITVFPGENHSLNADPKTPDRVADLALAFFRGAF</sequence>
<evidence type="ECO:0000313" key="3">
    <source>
        <dbReference type="Proteomes" id="UP000004754"/>
    </source>
</evidence>
<dbReference type="STRING" id="887929.HMP0721_1370"/>
<evidence type="ECO:0000259" key="1">
    <source>
        <dbReference type="Pfam" id="PF12697"/>
    </source>
</evidence>
<comment type="caution">
    <text evidence="2">The sequence shown here is derived from an EMBL/GenBank/DDBJ whole genome shotgun (WGS) entry which is preliminary data.</text>
</comment>
<proteinExistence type="predicted"/>
<dbReference type="EMBL" id="AEQN01000016">
    <property type="protein sequence ID" value="EFV01975.1"/>
    <property type="molecule type" value="Genomic_DNA"/>
</dbReference>